<dbReference type="AlphaFoldDB" id="A0A4U5TR07"/>
<dbReference type="PANTHER" id="PTHR30373">
    <property type="entry name" value="UPF0603 PROTEIN YGCG"/>
    <property type="match status" value="1"/>
</dbReference>
<name>A0A4U5TR07_9FLAO</name>
<keyword evidence="3" id="KW-1185">Reference proteome</keyword>
<reference evidence="2 3" key="1">
    <citation type="submission" date="2019-04" db="EMBL/GenBank/DDBJ databases">
        <title>Psychroflexus halotolerans sp. nov., isolated from a marine solar saltern.</title>
        <authorList>
            <person name="Feng X."/>
        </authorList>
    </citation>
    <scope>NUCLEOTIDE SEQUENCE [LARGE SCALE GENOMIC DNA]</scope>
    <source>
        <strain evidence="2 3">WDS2C27</strain>
    </source>
</reference>
<feature type="domain" description="TPM" evidence="1">
    <location>
        <begin position="5"/>
        <end position="123"/>
    </location>
</feature>
<dbReference type="PANTHER" id="PTHR30373:SF8">
    <property type="entry name" value="BLL7265 PROTEIN"/>
    <property type="match status" value="1"/>
</dbReference>
<dbReference type="InterPro" id="IPR007621">
    <property type="entry name" value="TPM_dom"/>
</dbReference>
<dbReference type="RefSeq" id="WP_138931762.1">
    <property type="nucleotide sequence ID" value="NZ_SWMU01000002.1"/>
</dbReference>
<gene>
    <name evidence="2" type="ORF">FCN74_06420</name>
</gene>
<evidence type="ECO:0000313" key="3">
    <source>
        <dbReference type="Proteomes" id="UP000306552"/>
    </source>
</evidence>
<evidence type="ECO:0000313" key="2">
    <source>
        <dbReference type="EMBL" id="TKS56660.1"/>
    </source>
</evidence>
<dbReference type="EMBL" id="SWMU01000002">
    <property type="protein sequence ID" value="TKS56660.1"/>
    <property type="molecule type" value="Genomic_DNA"/>
</dbReference>
<dbReference type="Gene3D" id="3.10.310.50">
    <property type="match status" value="1"/>
</dbReference>
<sequence length="146" mass="16598">MSKLTDYISKNDETEIVDAIKAGEKQTSGEIRLHIEMKCPLEDPYDRALAVFEELNMHKTELANGILLYVALEDHKLVLCGDKGINEKVGQGFWESTVEIITSHFKKNQYKEGLIKGITEVGQKLKEYFPYQSDDTNELKDDISKG</sequence>
<organism evidence="2 3">
    <name type="scientific">Mesohalobacter halotolerans</name>
    <dbReference type="NCBI Taxonomy" id="1883405"/>
    <lineage>
        <taxon>Bacteria</taxon>
        <taxon>Pseudomonadati</taxon>
        <taxon>Bacteroidota</taxon>
        <taxon>Flavobacteriia</taxon>
        <taxon>Flavobacteriales</taxon>
        <taxon>Flavobacteriaceae</taxon>
        <taxon>Mesohalobacter</taxon>
    </lineage>
</organism>
<proteinExistence type="predicted"/>
<accession>A0A4U5TR07</accession>
<dbReference type="Proteomes" id="UP000306552">
    <property type="component" value="Unassembled WGS sequence"/>
</dbReference>
<protein>
    <submittedName>
        <fullName evidence="2">TPM domain-containing protein</fullName>
    </submittedName>
</protein>
<dbReference type="OrthoDB" id="9786161at2"/>
<comment type="caution">
    <text evidence="2">The sequence shown here is derived from an EMBL/GenBank/DDBJ whole genome shotgun (WGS) entry which is preliminary data.</text>
</comment>
<evidence type="ECO:0000259" key="1">
    <source>
        <dbReference type="Pfam" id="PF04536"/>
    </source>
</evidence>
<dbReference type="Pfam" id="PF04536">
    <property type="entry name" value="TPM_phosphatase"/>
    <property type="match status" value="1"/>
</dbReference>